<gene>
    <name evidence="1" type="ORF">S12H4_34086</name>
</gene>
<proteinExistence type="predicted"/>
<organism evidence="1">
    <name type="scientific">marine sediment metagenome</name>
    <dbReference type="NCBI Taxonomy" id="412755"/>
    <lineage>
        <taxon>unclassified sequences</taxon>
        <taxon>metagenomes</taxon>
        <taxon>ecological metagenomes</taxon>
    </lineage>
</organism>
<dbReference type="AlphaFoldDB" id="X1S745"/>
<evidence type="ECO:0000313" key="1">
    <source>
        <dbReference type="EMBL" id="GAI88862.1"/>
    </source>
</evidence>
<name>X1S745_9ZZZZ</name>
<sequence>MKTKEEARTNLEQSLTFVADRYKAGVGRADWATAAASDQAEKNFATKMSEAIAKKTRQLKVKMVSNSEWQSRAIEKGGAVIAERMRGALDKQSAKWSPIYDRVVADVQRLAPRTTDFRTNITNRVVGTVESWKKHSGKL</sequence>
<accession>X1S745</accession>
<protein>
    <submittedName>
        <fullName evidence="1">Uncharacterized protein</fullName>
    </submittedName>
</protein>
<comment type="caution">
    <text evidence="1">The sequence shown here is derived from an EMBL/GenBank/DDBJ whole genome shotgun (WGS) entry which is preliminary data.</text>
</comment>
<dbReference type="EMBL" id="BARW01020140">
    <property type="protein sequence ID" value="GAI88862.1"/>
    <property type="molecule type" value="Genomic_DNA"/>
</dbReference>
<reference evidence="1" key="1">
    <citation type="journal article" date="2014" name="Front. Microbiol.">
        <title>High frequency of phylogenetically diverse reductive dehalogenase-homologous genes in deep subseafloor sedimentary metagenomes.</title>
        <authorList>
            <person name="Kawai M."/>
            <person name="Futagami T."/>
            <person name="Toyoda A."/>
            <person name="Takaki Y."/>
            <person name="Nishi S."/>
            <person name="Hori S."/>
            <person name="Arai W."/>
            <person name="Tsubouchi T."/>
            <person name="Morono Y."/>
            <person name="Uchiyama I."/>
            <person name="Ito T."/>
            <person name="Fujiyama A."/>
            <person name="Inagaki F."/>
            <person name="Takami H."/>
        </authorList>
    </citation>
    <scope>NUCLEOTIDE SEQUENCE</scope>
    <source>
        <strain evidence="1">Expedition CK06-06</strain>
    </source>
</reference>